<dbReference type="GO" id="GO:0015074">
    <property type="term" value="P:DNA integration"/>
    <property type="evidence" value="ECO:0007669"/>
    <property type="project" value="UniProtKB-KW"/>
</dbReference>
<evidence type="ECO:0000256" key="5">
    <source>
        <dbReference type="PROSITE-ProRule" id="PRU01248"/>
    </source>
</evidence>
<dbReference type="Proteomes" id="UP000182975">
    <property type="component" value="Unassembled WGS sequence"/>
</dbReference>
<feature type="domain" description="Tyr recombinase" evidence="6">
    <location>
        <begin position="167"/>
        <end position="344"/>
    </location>
</feature>
<dbReference type="Gene3D" id="1.10.443.10">
    <property type="entry name" value="Intergrase catalytic core"/>
    <property type="match status" value="1"/>
</dbReference>
<keyword evidence="2" id="KW-0229">DNA integration</keyword>
<keyword evidence="4" id="KW-0233">DNA recombination</keyword>
<evidence type="ECO:0000256" key="4">
    <source>
        <dbReference type="ARBA" id="ARBA00023172"/>
    </source>
</evidence>
<evidence type="ECO:0000256" key="3">
    <source>
        <dbReference type="ARBA" id="ARBA00023125"/>
    </source>
</evidence>
<dbReference type="GO" id="GO:0003677">
    <property type="term" value="F:DNA binding"/>
    <property type="evidence" value="ECO:0007669"/>
    <property type="project" value="UniProtKB-UniRule"/>
</dbReference>
<dbReference type="EMBL" id="FOEC01000017">
    <property type="protein sequence ID" value="SEO99930.1"/>
    <property type="molecule type" value="Genomic_DNA"/>
</dbReference>
<dbReference type="PROSITE" id="PS51898">
    <property type="entry name" value="TYR_RECOMBINASE"/>
    <property type="match status" value="1"/>
</dbReference>
<evidence type="ECO:0000259" key="6">
    <source>
        <dbReference type="PROSITE" id="PS51898"/>
    </source>
</evidence>
<dbReference type="InterPro" id="IPR004107">
    <property type="entry name" value="Integrase_SAM-like_N"/>
</dbReference>
<dbReference type="PANTHER" id="PTHR30629">
    <property type="entry name" value="PROPHAGE INTEGRASE"/>
    <property type="match status" value="1"/>
</dbReference>
<reference evidence="9" key="1">
    <citation type="submission" date="2016-10" db="EMBL/GenBank/DDBJ databases">
        <authorList>
            <person name="Varghese N."/>
        </authorList>
    </citation>
    <scope>NUCLEOTIDE SEQUENCE [LARGE SCALE GENOMIC DNA]</scope>
    <source>
        <strain evidence="9">DSM 21843</strain>
    </source>
</reference>
<dbReference type="OrthoDB" id="3175606at2"/>
<evidence type="ECO:0000256" key="1">
    <source>
        <dbReference type="ARBA" id="ARBA00008857"/>
    </source>
</evidence>
<proteinExistence type="inferred from homology"/>
<sequence length="350" mass="39716">MRLSGMGSIRPLEKGRCRKWQVIARAVDDDGKRRQFTRVVHGGKRDAQAALDELKAKVSGIVENDETVSDYLDGWLKWKATSVSHQTLMNYVSAFNVWRPLIGEIKMEELNSSHIRKVIPALLDGRSKRTVYQYMIMLSVAMKSAVIDGLIAKNPLSGVDRPRWRPTERRALEPAALDELWTNIEMVDDGSPQRIAFLLMIDCGLRCIECRKLEVGCVSDGFLIVGESKTAAGRGRRIPLTKRMSRVLEEWIEWRGEIGASGALLVHPDGQPLSQRSLESWWWAHRDKWGCGDITPHGLRHSNLSRMARHMGAHDLMRWAGWKDISMALVYVHDDDQQLLNAVERMQNGA</sequence>
<dbReference type="InterPro" id="IPR010998">
    <property type="entry name" value="Integrase_recombinase_N"/>
</dbReference>
<evidence type="ECO:0000313" key="8">
    <source>
        <dbReference type="EMBL" id="SEO99930.1"/>
    </source>
</evidence>
<accession>A0A1H8U9L8</accession>
<evidence type="ECO:0000256" key="2">
    <source>
        <dbReference type="ARBA" id="ARBA00022908"/>
    </source>
</evidence>
<dbReference type="InterPro" id="IPR050808">
    <property type="entry name" value="Phage_Integrase"/>
</dbReference>
<dbReference type="PANTHER" id="PTHR30629:SF2">
    <property type="entry name" value="PROPHAGE INTEGRASE INTS-RELATED"/>
    <property type="match status" value="1"/>
</dbReference>
<organism evidence="8 9">
    <name type="scientific">Denitrobacterium detoxificans</name>
    <dbReference type="NCBI Taxonomy" id="79604"/>
    <lineage>
        <taxon>Bacteria</taxon>
        <taxon>Bacillati</taxon>
        <taxon>Actinomycetota</taxon>
        <taxon>Coriobacteriia</taxon>
        <taxon>Eggerthellales</taxon>
        <taxon>Eggerthellaceae</taxon>
        <taxon>Denitrobacterium</taxon>
    </lineage>
</organism>
<dbReference type="InterPro" id="IPR002104">
    <property type="entry name" value="Integrase_catalytic"/>
</dbReference>
<dbReference type="SUPFAM" id="SSF56349">
    <property type="entry name" value="DNA breaking-rejoining enzymes"/>
    <property type="match status" value="1"/>
</dbReference>
<dbReference type="Pfam" id="PF14659">
    <property type="entry name" value="Phage_int_SAM_3"/>
    <property type="match status" value="1"/>
</dbReference>
<evidence type="ECO:0000313" key="9">
    <source>
        <dbReference type="Proteomes" id="UP000182975"/>
    </source>
</evidence>
<dbReference type="AlphaFoldDB" id="A0A1H8U9L8"/>
<keyword evidence="3 5" id="KW-0238">DNA-binding</keyword>
<name>A0A1H8U9L8_9ACTN</name>
<dbReference type="InterPro" id="IPR011010">
    <property type="entry name" value="DNA_brk_join_enz"/>
</dbReference>
<dbReference type="CDD" id="cd00397">
    <property type="entry name" value="DNA_BRE_C"/>
    <property type="match status" value="1"/>
</dbReference>
<dbReference type="Pfam" id="PF00589">
    <property type="entry name" value="Phage_integrase"/>
    <property type="match status" value="1"/>
</dbReference>
<dbReference type="PROSITE" id="PS51900">
    <property type="entry name" value="CB"/>
    <property type="match status" value="1"/>
</dbReference>
<dbReference type="STRING" id="79604.AAY81_04830"/>
<feature type="domain" description="Core-binding (CB)" evidence="7">
    <location>
        <begin position="66"/>
        <end position="146"/>
    </location>
</feature>
<evidence type="ECO:0000259" key="7">
    <source>
        <dbReference type="PROSITE" id="PS51900"/>
    </source>
</evidence>
<dbReference type="InterPro" id="IPR044068">
    <property type="entry name" value="CB"/>
</dbReference>
<keyword evidence="9" id="KW-1185">Reference proteome</keyword>
<gene>
    <name evidence="8" type="ORF">SAMN02910314_01867</name>
</gene>
<dbReference type="Gene3D" id="1.10.150.130">
    <property type="match status" value="1"/>
</dbReference>
<comment type="similarity">
    <text evidence="1">Belongs to the 'phage' integrase family.</text>
</comment>
<dbReference type="InterPro" id="IPR013762">
    <property type="entry name" value="Integrase-like_cat_sf"/>
</dbReference>
<protein>
    <submittedName>
        <fullName evidence="8">Site-specific recombinase XerC</fullName>
    </submittedName>
</protein>
<dbReference type="GO" id="GO:0006310">
    <property type="term" value="P:DNA recombination"/>
    <property type="evidence" value="ECO:0007669"/>
    <property type="project" value="UniProtKB-KW"/>
</dbReference>